<evidence type="ECO:0000313" key="1">
    <source>
        <dbReference type="EMBL" id="GFT72129.1"/>
    </source>
</evidence>
<dbReference type="EMBL" id="BMAW01021262">
    <property type="protein sequence ID" value="GFT72129.1"/>
    <property type="molecule type" value="Genomic_DNA"/>
</dbReference>
<reference evidence="1" key="1">
    <citation type="submission" date="2020-08" db="EMBL/GenBank/DDBJ databases">
        <title>Multicomponent nature underlies the extraordinary mechanical properties of spider dragline silk.</title>
        <authorList>
            <person name="Kono N."/>
            <person name="Nakamura H."/>
            <person name="Mori M."/>
            <person name="Yoshida Y."/>
            <person name="Ohtoshi R."/>
            <person name="Malay A.D."/>
            <person name="Moran D.A.P."/>
            <person name="Tomita M."/>
            <person name="Numata K."/>
            <person name="Arakawa K."/>
        </authorList>
    </citation>
    <scope>NUCLEOTIDE SEQUENCE</scope>
</reference>
<gene>
    <name evidence="1" type="ORF">NPIL_116491</name>
</gene>
<comment type="caution">
    <text evidence="1">The sequence shown here is derived from an EMBL/GenBank/DDBJ whole genome shotgun (WGS) entry which is preliminary data.</text>
</comment>
<keyword evidence="2" id="KW-1185">Reference proteome</keyword>
<dbReference type="AlphaFoldDB" id="A0A8X6PHX8"/>
<sequence length="102" mass="11632">MKETVAWDQVPLSIHPKIDGTKDREYDSWIEGSEFTTFQEKSAPIKISIGKFDRESSRSTCFSRLFFAKCETSVDVSRCGAHLLRLLNALMLTLDLSQMLNN</sequence>
<name>A0A8X6PHX8_NEPPI</name>
<evidence type="ECO:0000313" key="2">
    <source>
        <dbReference type="Proteomes" id="UP000887013"/>
    </source>
</evidence>
<proteinExistence type="predicted"/>
<protein>
    <submittedName>
        <fullName evidence="1">Uncharacterized protein</fullName>
    </submittedName>
</protein>
<accession>A0A8X6PHX8</accession>
<dbReference type="Proteomes" id="UP000887013">
    <property type="component" value="Unassembled WGS sequence"/>
</dbReference>
<organism evidence="1 2">
    <name type="scientific">Nephila pilipes</name>
    <name type="common">Giant wood spider</name>
    <name type="synonym">Nephila maculata</name>
    <dbReference type="NCBI Taxonomy" id="299642"/>
    <lineage>
        <taxon>Eukaryota</taxon>
        <taxon>Metazoa</taxon>
        <taxon>Ecdysozoa</taxon>
        <taxon>Arthropoda</taxon>
        <taxon>Chelicerata</taxon>
        <taxon>Arachnida</taxon>
        <taxon>Araneae</taxon>
        <taxon>Araneomorphae</taxon>
        <taxon>Entelegynae</taxon>
        <taxon>Araneoidea</taxon>
        <taxon>Nephilidae</taxon>
        <taxon>Nephila</taxon>
    </lineage>
</organism>